<dbReference type="Gene3D" id="3.40.50.1110">
    <property type="entry name" value="SGNH hydrolase"/>
    <property type="match status" value="1"/>
</dbReference>
<dbReference type="InterPro" id="IPR036514">
    <property type="entry name" value="SGNH_hydro_sf"/>
</dbReference>
<sequence length="405" mass="42890">MGLLDPPALTPAVAAATYPTLSTGQEQLVNAKAAALRPFWAALAGCDTAPCDIVIVGDSTDEGTASTSTTWYPENAVWNKVLTKLRREFQTFTSTAPGYIPSWYGINPAISGVGFSWAGNPTKENGFGGLGCRVIRMTGATHIATITVSGLTSVDLMYQKRSGNGVFSYKIDGGSATNIDCSSSTGNQYGQKTRVTLPDTGSHLITLTWVSTGDVLFEGMMTYSGDETKGIRLWNGSHHGYKAGHFAGTRNYGSGLLSTAWRSSIPTTAALVVNGMGLNDYGANDGGGNIGLGVGGAALYKSDMATLNNLVRGIVPNAPIVHLAKYRRADTSGLVGETQSPWADFLRGSYELVAADPTKYLIDMSRRIPRSDTDTLGLFHSDKVHQLNKGQAYTANAIVAQIEPQ</sequence>
<dbReference type="RefSeq" id="YP_010099266.1">
    <property type="nucleotide sequence ID" value="NC_055775.1"/>
</dbReference>
<dbReference type="EMBL" id="MH976510">
    <property type="protein sequence ID" value="AYR02744.1"/>
    <property type="molecule type" value="Genomic_DNA"/>
</dbReference>
<proteinExistence type="predicted"/>
<evidence type="ECO:0000313" key="1">
    <source>
        <dbReference type="EMBL" id="AYR02744.1"/>
    </source>
</evidence>
<reference evidence="1 2" key="1">
    <citation type="submission" date="2018-09" db="EMBL/GenBank/DDBJ databases">
        <authorList>
            <person name="Pope W.H."/>
            <person name="Garlena R.A."/>
            <person name="Russell D.A."/>
            <person name="Jacobs-Sera D."/>
            <person name="Hatfull G.F."/>
        </authorList>
    </citation>
    <scope>NUCLEOTIDE SEQUENCE [LARGE SCALE GENOMIC DNA]</scope>
</reference>
<dbReference type="GeneID" id="65116952"/>
<name>A0A3G3M9L8_9CAUD</name>
<gene>
    <name evidence="1" type="primary">23</name>
    <name evidence="1" type="ORF">SEA_FOSTEROUS_23</name>
</gene>
<dbReference type="Proteomes" id="UP000279733">
    <property type="component" value="Segment"/>
</dbReference>
<accession>A0A3G3M9L8</accession>
<dbReference type="KEGG" id="vg:65116952"/>
<dbReference type="SUPFAM" id="SSF52266">
    <property type="entry name" value="SGNH hydrolase"/>
    <property type="match status" value="1"/>
</dbReference>
<evidence type="ECO:0000313" key="2">
    <source>
        <dbReference type="Proteomes" id="UP000279733"/>
    </source>
</evidence>
<organism evidence="1 2">
    <name type="scientific">Gordonia phage Fosterous</name>
    <dbReference type="NCBI Taxonomy" id="2483668"/>
    <lineage>
        <taxon>Viruses</taxon>
        <taxon>Duplodnaviria</taxon>
        <taxon>Heunggongvirae</taxon>
        <taxon>Uroviricota</taxon>
        <taxon>Caudoviricetes</taxon>
        <taxon>Stackebrandtviridae</taxon>
        <taxon>Schenleyvirinae</taxon>
        <taxon>Vividuovirus</taxon>
        <taxon>Vividuovirus fosterous</taxon>
    </lineage>
</organism>
<keyword evidence="2" id="KW-1185">Reference proteome</keyword>
<protein>
    <submittedName>
        <fullName evidence="1">Uncharacterized protein</fullName>
    </submittedName>
</protein>